<gene>
    <name evidence="10" type="primary">murF</name>
    <name evidence="15" type="ORF">FJZ47_00015</name>
</gene>
<feature type="domain" description="Mur ligase central" evidence="14">
    <location>
        <begin position="116"/>
        <end position="302"/>
    </location>
</feature>
<keyword evidence="2 10" id="KW-0436">Ligase</keyword>
<dbReference type="InterPro" id="IPR013221">
    <property type="entry name" value="Mur_ligase_cen"/>
</dbReference>
<dbReference type="HAMAP" id="MF_02019">
    <property type="entry name" value="MurF"/>
    <property type="match status" value="1"/>
</dbReference>
<comment type="subcellular location">
    <subcellularLocation>
        <location evidence="10 11">Cytoplasm</location>
    </subcellularLocation>
</comment>
<comment type="function">
    <text evidence="10 11">Involved in cell wall formation. Catalyzes the final step in the synthesis of UDP-N-acetylmuramoyl-pentapeptide, the precursor of murein.</text>
</comment>
<dbReference type="PANTHER" id="PTHR43024">
    <property type="entry name" value="UDP-N-ACETYLMURAMOYL-TRIPEPTIDE--D-ALANYL-D-ALANINE LIGASE"/>
    <property type="match status" value="1"/>
</dbReference>
<sequence length="470" mass="49440">MMPTWNVTDIVQHTQGTLLWGDAQRQVRGVSTDSRTVPAGALFIALRGERFDGHQFVGTALQQGAAAVLVADRQSVETVPMCARSSAGILVTDTEQALQDLARAQRQQFTGTVIGITGSNGKTSVKEMTAAVLQQHYVTWKAAGNLNNHIGVPLTLLQLEATHQVAVLEMGMNHLGEIRHLCAIARPNIGVLTNIGLAHVGYLGSIERIQQAKGELIESLDATSVAIVNADDPRTLALGQQAAGRLLTFGQGPEADIRGWLREDRGLDGLACTLMLDGMACEVLLPVLGAHQLSNALAAAAVGVALHVPAPAIVAGLQSYRGMYGRMMVKRGQHGVTLLDDTYNASPQSTQAALQCLAQTQSPGRRVAVLGDMLELGEQGPSLHTAIGALVAHSGVHYLITFGALAQHIAQGARNAGMAAACIHSTTQSDEAITLLTALQQPGDVILLKGSRGMAMERLVHALAAHEGSS</sequence>
<dbReference type="NCBIfam" id="TIGR01143">
    <property type="entry name" value="murF"/>
    <property type="match status" value="1"/>
</dbReference>
<dbReference type="EC" id="6.3.2.10" evidence="10 11"/>
<dbReference type="GO" id="GO:0008360">
    <property type="term" value="P:regulation of cell shape"/>
    <property type="evidence" value="ECO:0007669"/>
    <property type="project" value="UniProtKB-KW"/>
</dbReference>
<dbReference type="GO" id="GO:0071555">
    <property type="term" value="P:cell wall organization"/>
    <property type="evidence" value="ECO:0007669"/>
    <property type="project" value="UniProtKB-KW"/>
</dbReference>
<comment type="caution">
    <text evidence="15">The sequence shown here is derived from an EMBL/GenBank/DDBJ whole genome shotgun (WGS) entry which is preliminary data.</text>
</comment>
<comment type="pathway">
    <text evidence="10 11">Cell wall biogenesis; peptidoglycan biosynthesis.</text>
</comment>
<dbReference type="GO" id="GO:0005524">
    <property type="term" value="F:ATP binding"/>
    <property type="evidence" value="ECO:0007669"/>
    <property type="project" value="UniProtKB-UniRule"/>
</dbReference>
<evidence type="ECO:0000256" key="5">
    <source>
        <dbReference type="ARBA" id="ARBA00022840"/>
    </source>
</evidence>
<evidence type="ECO:0000256" key="4">
    <source>
        <dbReference type="ARBA" id="ARBA00022741"/>
    </source>
</evidence>
<dbReference type="SUPFAM" id="SSF53244">
    <property type="entry name" value="MurD-like peptide ligases, peptide-binding domain"/>
    <property type="match status" value="1"/>
</dbReference>
<evidence type="ECO:0000256" key="6">
    <source>
        <dbReference type="ARBA" id="ARBA00022960"/>
    </source>
</evidence>
<reference evidence="15" key="1">
    <citation type="submission" date="2019-03" db="EMBL/GenBank/DDBJ databases">
        <title>Lake Tanganyika Metagenome-Assembled Genomes (MAGs).</title>
        <authorList>
            <person name="Tran P."/>
        </authorList>
    </citation>
    <scope>NUCLEOTIDE SEQUENCE</scope>
    <source>
        <strain evidence="15">K_DeepCast_65m_m2_066</strain>
    </source>
</reference>
<keyword evidence="4 10" id="KW-0547">Nucleotide-binding</keyword>
<evidence type="ECO:0000256" key="2">
    <source>
        <dbReference type="ARBA" id="ARBA00022598"/>
    </source>
</evidence>
<accession>A0A938B1T6</accession>
<keyword evidence="1 10" id="KW-0963">Cytoplasm</keyword>
<evidence type="ECO:0000313" key="15">
    <source>
        <dbReference type="EMBL" id="MBM3222180.1"/>
    </source>
</evidence>
<dbReference type="InterPro" id="IPR000713">
    <property type="entry name" value="Mur_ligase_N"/>
</dbReference>
<evidence type="ECO:0000313" key="16">
    <source>
        <dbReference type="Proteomes" id="UP000712673"/>
    </source>
</evidence>
<keyword evidence="8 10" id="KW-0131">Cell cycle</keyword>
<keyword evidence="5 10" id="KW-0067">ATP-binding</keyword>
<dbReference type="GO" id="GO:0009252">
    <property type="term" value="P:peptidoglycan biosynthetic process"/>
    <property type="evidence" value="ECO:0007669"/>
    <property type="project" value="UniProtKB-UniRule"/>
</dbReference>
<evidence type="ECO:0000259" key="13">
    <source>
        <dbReference type="Pfam" id="PF02875"/>
    </source>
</evidence>
<evidence type="ECO:0000256" key="8">
    <source>
        <dbReference type="ARBA" id="ARBA00023306"/>
    </source>
</evidence>
<keyword evidence="9 10" id="KW-0961">Cell wall biogenesis/degradation</keyword>
<keyword evidence="6 10" id="KW-0133">Cell shape</keyword>
<comment type="similarity">
    <text evidence="10">Belongs to the MurCDEF family. MurF subfamily.</text>
</comment>
<dbReference type="GO" id="GO:0047480">
    <property type="term" value="F:UDP-N-acetylmuramoyl-tripeptide-D-alanyl-D-alanine ligase activity"/>
    <property type="evidence" value="ECO:0007669"/>
    <property type="project" value="UniProtKB-UniRule"/>
</dbReference>
<dbReference type="GO" id="GO:0051301">
    <property type="term" value="P:cell division"/>
    <property type="evidence" value="ECO:0007669"/>
    <property type="project" value="UniProtKB-KW"/>
</dbReference>
<dbReference type="Gene3D" id="3.40.1190.10">
    <property type="entry name" value="Mur-like, catalytic domain"/>
    <property type="match status" value="1"/>
</dbReference>
<dbReference type="InterPro" id="IPR004101">
    <property type="entry name" value="Mur_ligase_C"/>
</dbReference>
<evidence type="ECO:0000256" key="1">
    <source>
        <dbReference type="ARBA" id="ARBA00022490"/>
    </source>
</evidence>
<feature type="binding site" evidence="10">
    <location>
        <begin position="118"/>
        <end position="124"/>
    </location>
    <ligand>
        <name>ATP</name>
        <dbReference type="ChEBI" id="CHEBI:30616"/>
    </ligand>
</feature>
<dbReference type="PANTHER" id="PTHR43024:SF1">
    <property type="entry name" value="UDP-N-ACETYLMURAMOYL-TRIPEPTIDE--D-ALANYL-D-ALANINE LIGASE"/>
    <property type="match status" value="1"/>
</dbReference>
<dbReference type="InterPro" id="IPR035911">
    <property type="entry name" value="MurE/MurF_N"/>
</dbReference>
<dbReference type="Pfam" id="PF02875">
    <property type="entry name" value="Mur_ligase_C"/>
    <property type="match status" value="1"/>
</dbReference>
<evidence type="ECO:0000256" key="3">
    <source>
        <dbReference type="ARBA" id="ARBA00022618"/>
    </source>
</evidence>
<dbReference type="Pfam" id="PF01225">
    <property type="entry name" value="Mur_ligase"/>
    <property type="match status" value="1"/>
</dbReference>
<keyword evidence="7 10" id="KW-0573">Peptidoglycan synthesis</keyword>
<dbReference type="AlphaFoldDB" id="A0A938B1T6"/>
<dbReference type="SUPFAM" id="SSF53623">
    <property type="entry name" value="MurD-like peptide ligases, catalytic domain"/>
    <property type="match status" value="1"/>
</dbReference>
<dbReference type="InterPro" id="IPR005863">
    <property type="entry name" value="UDP-N-AcMur_synth"/>
</dbReference>
<proteinExistence type="inferred from homology"/>
<evidence type="ECO:0000256" key="10">
    <source>
        <dbReference type="HAMAP-Rule" id="MF_02019"/>
    </source>
</evidence>
<evidence type="ECO:0000256" key="9">
    <source>
        <dbReference type="ARBA" id="ARBA00023316"/>
    </source>
</evidence>
<feature type="domain" description="Mur ligase N-terminal catalytic" evidence="12">
    <location>
        <begin position="27"/>
        <end position="105"/>
    </location>
</feature>
<organism evidence="15 16">
    <name type="scientific">Tectimicrobiota bacterium</name>
    <dbReference type="NCBI Taxonomy" id="2528274"/>
    <lineage>
        <taxon>Bacteria</taxon>
        <taxon>Pseudomonadati</taxon>
        <taxon>Nitrospinota/Tectimicrobiota group</taxon>
        <taxon>Candidatus Tectimicrobiota</taxon>
    </lineage>
</organism>
<keyword evidence="3 10" id="KW-0132">Cell division</keyword>
<evidence type="ECO:0000259" key="12">
    <source>
        <dbReference type="Pfam" id="PF01225"/>
    </source>
</evidence>
<dbReference type="InterPro" id="IPR051046">
    <property type="entry name" value="MurCDEF_CellWall_CoF430Synth"/>
</dbReference>
<dbReference type="InterPro" id="IPR036615">
    <property type="entry name" value="Mur_ligase_C_dom_sf"/>
</dbReference>
<name>A0A938B1T6_UNCTE</name>
<dbReference type="Pfam" id="PF08245">
    <property type="entry name" value="Mur_ligase_M"/>
    <property type="match status" value="1"/>
</dbReference>
<dbReference type="Gene3D" id="3.40.1390.10">
    <property type="entry name" value="MurE/MurF, N-terminal domain"/>
    <property type="match status" value="1"/>
</dbReference>
<evidence type="ECO:0000256" key="7">
    <source>
        <dbReference type="ARBA" id="ARBA00022984"/>
    </source>
</evidence>
<evidence type="ECO:0000259" key="14">
    <source>
        <dbReference type="Pfam" id="PF08245"/>
    </source>
</evidence>
<dbReference type="Proteomes" id="UP000712673">
    <property type="component" value="Unassembled WGS sequence"/>
</dbReference>
<feature type="domain" description="Mur ligase C-terminal" evidence="13">
    <location>
        <begin position="325"/>
        <end position="452"/>
    </location>
</feature>
<dbReference type="EMBL" id="VGLS01000001">
    <property type="protein sequence ID" value="MBM3222180.1"/>
    <property type="molecule type" value="Genomic_DNA"/>
</dbReference>
<dbReference type="SUPFAM" id="SSF63418">
    <property type="entry name" value="MurE/MurF N-terminal domain"/>
    <property type="match status" value="1"/>
</dbReference>
<dbReference type="Gene3D" id="3.90.190.20">
    <property type="entry name" value="Mur ligase, C-terminal domain"/>
    <property type="match status" value="1"/>
</dbReference>
<dbReference type="GO" id="GO:0005737">
    <property type="term" value="C:cytoplasm"/>
    <property type="evidence" value="ECO:0007669"/>
    <property type="project" value="UniProtKB-SubCell"/>
</dbReference>
<protein>
    <recommendedName>
        <fullName evidence="10 11">UDP-N-acetylmuramoyl-tripeptide--D-alanyl-D-alanine ligase</fullName>
        <ecNumber evidence="10 11">6.3.2.10</ecNumber>
    </recommendedName>
    <alternativeName>
        <fullName evidence="10">D-alanyl-D-alanine-adding enzyme</fullName>
    </alternativeName>
</protein>
<evidence type="ECO:0000256" key="11">
    <source>
        <dbReference type="RuleBase" id="RU004136"/>
    </source>
</evidence>
<dbReference type="InterPro" id="IPR036565">
    <property type="entry name" value="Mur-like_cat_sf"/>
</dbReference>
<comment type="catalytic activity">
    <reaction evidence="10 11">
        <text>D-alanyl-D-alanine + UDP-N-acetyl-alpha-D-muramoyl-L-alanyl-gamma-D-glutamyl-meso-2,6-diaminopimelate + ATP = UDP-N-acetyl-alpha-D-muramoyl-L-alanyl-gamma-D-glutamyl-meso-2,6-diaminopimeloyl-D-alanyl-D-alanine + ADP + phosphate + H(+)</text>
        <dbReference type="Rhea" id="RHEA:28374"/>
        <dbReference type="ChEBI" id="CHEBI:15378"/>
        <dbReference type="ChEBI" id="CHEBI:30616"/>
        <dbReference type="ChEBI" id="CHEBI:43474"/>
        <dbReference type="ChEBI" id="CHEBI:57822"/>
        <dbReference type="ChEBI" id="CHEBI:61386"/>
        <dbReference type="ChEBI" id="CHEBI:83905"/>
        <dbReference type="ChEBI" id="CHEBI:456216"/>
        <dbReference type="EC" id="6.3.2.10"/>
    </reaction>
</comment>